<protein>
    <submittedName>
        <fullName evidence="1">Uncharacterized protein</fullName>
    </submittedName>
</protein>
<organism evidence="1 2">
    <name type="scientific">Trichophyton violaceum</name>
    <dbReference type="NCBI Taxonomy" id="34388"/>
    <lineage>
        <taxon>Eukaryota</taxon>
        <taxon>Fungi</taxon>
        <taxon>Dikarya</taxon>
        <taxon>Ascomycota</taxon>
        <taxon>Pezizomycotina</taxon>
        <taxon>Eurotiomycetes</taxon>
        <taxon>Eurotiomycetidae</taxon>
        <taxon>Onygenales</taxon>
        <taxon>Arthrodermataceae</taxon>
        <taxon>Trichophyton</taxon>
    </lineage>
</organism>
<gene>
    <name evidence="1" type="ORF">A7D00_1312</name>
</gene>
<dbReference type="AlphaFoldDB" id="A0A178FTC8"/>
<sequence>MSTRPFNPLPACPHPIQWDVPGRITELQTMIDDPTTSEPQKKNLQTAINLYRENELPGHFKWIQDGKVVPHKNIDFKRPYWVEGYGQQLSSQAMVPSQASQPMSESVRIPVYNSLTARGTITTHQAKPLGMRQIFARIRPVPGLLSPAFSIDVTLLNDTGSNTMTVFDTDITALGIPPTYMGYGADVLITTAGGTLRRRQISVEIQLLDLQGNAVSDWILEAGIVTPATAGVTRLSGNGIRQSLYFATAPGNQHLYVAEKKNGIIKQLPVI</sequence>
<comment type="caution">
    <text evidence="1">The sequence shown here is derived from an EMBL/GenBank/DDBJ whole genome shotgun (WGS) entry which is preliminary data.</text>
</comment>
<keyword evidence="2" id="KW-1185">Reference proteome</keyword>
<dbReference type="EMBL" id="LHPN01000001">
    <property type="protein sequence ID" value="OAL75712.1"/>
    <property type="molecule type" value="Genomic_DNA"/>
</dbReference>
<dbReference type="Proteomes" id="UP000243519">
    <property type="component" value="Unassembled WGS sequence"/>
</dbReference>
<evidence type="ECO:0000313" key="2">
    <source>
        <dbReference type="Proteomes" id="UP000243519"/>
    </source>
</evidence>
<name>A0A178FTC8_TRIVO</name>
<evidence type="ECO:0000313" key="1">
    <source>
        <dbReference type="EMBL" id="OAL75712.1"/>
    </source>
</evidence>
<proteinExistence type="predicted"/>
<reference evidence="1 2" key="1">
    <citation type="submission" date="2016-05" db="EMBL/GenBank/DDBJ databases">
        <title>Genome sequencing of Trichophyton violaceum CMCC(F)T3l isolated from hair.</title>
        <authorList>
            <person name="Zhan P."/>
            <person name="Tao Y."/>
            <person name="Liu W."/>
        </authorList>
    </citation>
    <scope>NUCLEOTIDE SEQUENCE [LARGE SCALE GENOMIC DNA]</scope>
    <source>
        <strain evidence="2">CMCC(F)T3l</strain>
    </source>
</reference>
<accession>A0A178FTC8</accession>